<keyword evidence="3" id="KW-1185">Reference proteome</keyword>
<feature type="signal peptide" evidence="1">
    <location>
        <begin position="1"/>
        <end position="25"/>
    </location>
</feature>
<dbReference type="PANTHER" id="PTHR12461">
    <property type="entry name" value="HYPOXIA-INDUCIBLE FACTOR 1 ALPHA INHIBITOR-RELATED"/>
    <property type="match status" value="1"/>
</dbReference>
<protein>
    <submittedName>
        <fullName evidence="2">Uncharacterized protein</fullName>
    </submittedName>
</protein>
<keyword evidence="1" id="KW-0732">Signal</keyword>
<dbReference type="OrthoDB" id="415358at2759"/>
<evidence type="ECO:0000256" key="1">
    <source>
        <dbReference type="SAM" id="SignalP"/>
    </source>
</evidence>
<dbReference type="AlphaFoldDB" id="A0A2B4RAA4"/>
<feature type="chain" id="PRO_5013242270" evidence="1">
    <location>
        <begin position="26"/>
        <end position="209"/>
    </location>
</feature>
<dbReference type="STRING" id="50429.A0A2B4RAA4"/>
<reference evidence="3" key="1">
    <citation type="journal article" date="2017" name="bioRxiv">
        <title>Comparative analysis of the genomes of Stylophora pistillata and Acropora digitifera provides evidence for extensive differences between species of corals.</title>
        <authorList>
            <person name="Voolstra C.R."/>
            <person name="Li Y."/>
            <person name="Liew Y.J."/>
            <person name="Baumgarten S."/>
            <person name="Zoccola D."/>
            <person name="Flot J.-F."/>
            <person name="Tambutte S."/>
            <person name="Allemand D."/>
            <person name="Aranda M."/>
        </authorList>
    </citation>
    <scope>NUCLEOTIDE SEQUENCE [LARGE SCALE GENOMIC DNA]</scope>
</reference>
<proteinExistence type="predicted"/>
<dbReference type="SUPFAM" id="SSF51197">
    <property type="entry name" value="Clavaminate synthase-like"/>
    <property type="match status" value="1"/>
</dbReference>
<organism evidence="2 3">
    <name type="scientific">Stylophora pistillata</name>
    <name type="common">Smooth cauliflower coral</name>
    <dbReference type="NCBI Taxonomy" id="50429"/>
    <lineage>
        <taxon>Eukaryota</taxon>
        <taxon>Metazoa</taxon>
        <taxon>Cnidaria</taxon>
        <taxon>Anthozoa</taxon>
        <taxon>Hexacorallia</taxon>
        <taxon>Scleractinia</taxon>
        <taxon>Astrocoeniina</taxon>
        <taxon>Pocilloporidae</taxon>
        <taxon>Stylophora</taxon>
    </lineage>
</organism>
<dbReference type="EMBL" id="LSMT01000905">
    <property type="protein sequence ID" value="PFX13739.1"/>
    <property type="molecule type" value="Genomic_DNA"/>
</dbReference>
<accession>A0A2B4RAA4</accession>
<evidence type="ECO:0000313" key="2">
    <source>
        <dbReference type="EMBL" id="PFX13739.1"/>
    </source>
</evidence>
<gene>
    <name evidence="2" type="ORF">AWC38_SpisGene22144</name>
</gene>
<sequence length="209" mass="24031">MWNMKGTRTEIIFTVWFVFVTKLNASQGNLEGHLKPIFSHGKRVEVEVYDGFPTAEEFYRRFVDVPKPVLLRGAARLFPAFSLWNDEYFLSFTEGEEVLVTVEVDKKENRLAPGEDIPFADFVRDIHSSGKYMISSVPEFLRKDILLPFPIACHDITQGNLVQEKKVLVVIKWTSFRYCGSAVEAPSLSFTMIMQKISCVCFREPKNFS</sequence>
<comment type="caution">
    <text evidence="2">The sequence shown here is derived from an EMBL/GenBank/DDBJ whole genome shotgun (WGS) entry which is preliminary data.</text>
</comment>
<dbReference type="PANTHER" id="PTHR12461:SF18">
    <property type="entry name" value="JMJC DOMAIN-CONTAINING PROTEIN"/>
    <property type="match status" value="1"/>
</dbReference>
<evidence type="ECO:0000313" key="3">
    <source>
        <dbReference type="Proteomes" id="UP000225706"/>
    </source>
</evidence>
<name>A0A2B4RAA4_STYPI</name>
<dbReference type="Proteomes" id="UP000225706">
    <property type="component" value="Unassembled WGS sequence"/>
</dbReference>
<dbReference type="Gene3D" id="2.60.120.650">
    <property type="entry name" value="Cupin"/>
    <property type="match status" value="1"/>
</dbReference>